<protein>
    <recommendedName>
        <fullName evidence="1">DUF1543 domain-containing protein</fullName>
    </recommendedName>
</protein>
<sequence length="167" mass="18901">MAYKLGMFYLGGGATGANLELHDLQFVAVETVEQAYPRLRQAWVGDKHKLHLDGYSWITWADGYAVSLSKSKPESRLKLFFVNVGGYRQGQLAELHEFALFVAETPEQAKQKALEQLLLGADLKHKDNLKAVEHCLLLELFDQYYVHLTPDASGQPDLPAWQGYHRL</sequence>
<dbReference type="Proteomes" id="UP000063953">
    <property type="component" value="Chromosome"/>
</dbReference>
<evidence type="ECO:0000259" key="1">
    <source>
        <dbReference type="Pfam" id="PF07566"/>
    </source>
</evidence>
<organism evidence="2 3">
    <name type="scientific">Thiopseudomonas alkaliphila</name>
    <dbReference type="NCBI Taxonomy" id="1697053"/>
    <lineage>
        <taxon>Bacteria</taxon>
        <taxon>Pseudomonadati</taxon>
        <taxon>Pseudomonadota</taxon>
        <taxon>Gammaproteobacteria</taxon>
        <taxon>Pseudomonadales</taxon>
        <taxon>Pseudomonadaceae</taxon>
        <taxon>Thiopseudomonas</taxon>
    </lineage>
</organism>
<proteinExistence type="predicted"/>
<dbReference type="Pfam" id="PF07566">
    <property type="entry name" value="DUF1543"/>
    <property type="match status" value="2"/>
</dbReference>
<name>A0A0K1XGG0_9GAMM</name>
<dbReference type="Gene3D" id="3.10.20.10">
    <property type="match status" value="2"/>
</dbReference>
<evidence type="ECO:0000313" key="2">
    <source>
        <dbReference type="EMBL" id="AKX60253.1"/>
    </source>
</evidence>
<gene>
    <name evidence="2" type="ORF">AKN88_10175</name>
</gene>
<keyword evidence="3" id="KW-1185">Reference proteome</keyword>
<dbReference type="AlphaFoldDB" id="A0A0K1XGG0"/>
<dbReference type="RefSeq" id="WP_053101550.1">
    <property type="nucleotide sequence ID" value="NZ_CP012365.1"/>
</dbReference>
<dbReference type="PATRIC" id="fig|1698449.3.peg.2048"/>
<dbReference type="EMBL" id="CP012365">
    <property type="protein sequence ID" value="AKX60253.1"/>
    <property type="molecule type" value="Genomic_DNA"/>
</dbReference>
<evidence type="ECO:0000313" key="3">
    <source>
        <dbReference type="Proteomes" id="UP000063953"/>
    </source>
</evidence>
<accession>A0A0K1XGG0</accession>
<feature type="domain" description="DUF1543" evidence="1">
    <location>
        <begin position="92"/>
        <end position="135"/>
    </location>
</feature>
<dbReference type="InterPro" id="IPR011440">
    <property type="entry name" value="DUF1543"/>
</dbReference>
<feature type="domain" description="DUF1543" evidence="1">
    <location>
        <begin position="17"/>
        <end position="68"/>
    </location>
</feature>
<reference evidence="2 3" key="1">
    <citation type="journal article" date="2015" name="Genome Announc.">
        <title>Genome Sequences of Oblitimonas alkaliphila gen. nov. sp. nov. (Proposed), a Novel Bacterium of the Pseudomonadaceae Family.</title>
        <authorList>
            <person name="Lauer A.C."/>
            <person name="Nicholson A.C."/>
            <person name="Humrighouse B.W."/>
            <person name="Emery B."/>
            <person name="Drobish A."/>
            <person name="Juieng P."/>
            <person name="Loparev V."/>
            <person name="McQuiston J.R."/>
        </authorList>
    </citation>
    <scope>NUCLEOTIDE SEQUENCE [LARGE SCALE GENOMIC DNA]</scope>
    <source>
        <strain evidence="2 3">E5571</strain>
    </source>
</reference>
<dbReference type="STRING" id="1697053.AKN87_00550"/>